<sequence>MNLQQTSHLLNVIETECKPICELLMVVPFASGVENCVFKATTMEWGEVVIRVPWEKDPTFKIGLEKEFLLTNHCRKHNIPVPRIHYFHNDEAFSFMIQEYINGNHKEVSFKEMGKLTYQLHTMTELPDMEADFHHSLSQRIVERTLKVEKILNQQFPLPSSLDLQTILNSYPAKTRLLHMDIRPENLIFQHSKIKAVFDWTNAMIGDPVLELMRIKDYGFLNEDFISGYPDFKSEMKRVPDIVKWLYQFDTAVMLTQLFIDELQDFQQGERARRRMFKLYEKLKIEF</sequence>
<name>A0ABS2NIT8_9BACI</name>
<keyword evidence="3" id="KW-1185">Reference proteome</keyword>
<dbReference type="Gene3D" id="3.90.1200.10">
    <property type="match status" value="1"/>
</dbReference>
<dbReference type="PANTHER" id="PTHR21310">
    <property type="entry name" value="AMINOGLYCOSIDE PHOSPHOTRANSFERASE-RELATED-RELATED"/>
    <property type="match status" value="1"/>
</dbReference>
<feature type="domain" description="Protein kinase" evidence="1">
    <location>
        <begin position="23"/>
        <end position="287"/>
    </location>
</feature>
<dbReference type="InterPro" id="IPR002575">
    <property type="entry name" value="Aminoglycoside_PTrfase"/>
</dbReference>
<dbReference type="RefSeq" id="WP_205174859.1">
    <property type="nucleotide sequence ID" value="NZ_JAFBDZ010000005.1"/>
</dbReference>
<dbReference type="EMBL" id="JAFBDZ010000005">
    <property type="protein sequence ID" value="MBM7587689.1"/>
    <property type="molecule type" value="Genomic_DNA"/>
</dbReference>
<dbReference type="InterPro" id="IPR000719">
    <property type="entry name" value="Prot_kinase_dom"/>
</dbReference>
<reference evidence="2 3" key="1">
    <citation type="submission" date="2021-01" db="EMBL/GenBank/DDBJ databases">
        <title>Genomic Encyclopedia of Type Strains, Phase IV (KMG-IV): sequencing the most valuable type-strain genomes for metagenomic binning, comparative biology and taxonomic classification.</title>
        <authorList>
            <person name="Goeker M."/>
        </authorList>
    </citation>
    <scope>NUCLEOTIDE SEQUENCE [LARGE SCALE GENOMIC DNA]</scope>
    <source>
        <strain evidence="2 3">DSM 24834</strain>
    </source>
</reference>
<dbReference type="InterPro" id="IPR011009">
    <property type="entry name" value="Kinase-like_dom_sf"/>
</dbReference>
<accession>A0ABS2NIT8</accession>
<evidence type="ECO:0000313" key="3">
    <source>
        <dbReference type="Proteomes" id="UP001646157"/>
    </source>
</evidence>
<comment type="caution">
    <text evidence="2">The sequence shown here is derived from an EMBL/GenBank/DDBJ whole genome shotgun (WGS) entry which is preliminary data.</text>
</comment>
<organism evidence="2 3">
    <name type="scientific">Rossellomorea pakistanensis</name>
    <dbReference type="NCBI Taxonomy" id="992288"/>
    <lineage>
        <taxon>Bacteria</taxon>
        <taxon>Bacillati</taxon>
        <taxon>Bacillota</taxon>
        <taxon>Bacilli</taxon>
        <taxon>Bacillales</taxon>
        <taxon>Bacillaceae</taxon>
        <taxon>Rossellomorea</taxon>
    </lineage>
</organism>
<gene>
    <name evidence="2" type="ORF">JOC86_004263</name>
</gene>
<evidence type="ECO:0000313" key="2">
    <source>
        <dbReference type="EMBL" id="MBM7587689.1"/>
    </source>
</evidence>
<dbReference type="Proteomes" id="UP001646157">
    <property type="component" value="Unassembled WGS sequence"/>
</dbReference>
<dbReference type="SUPFAM" id="SSF56112">
    <property type="entry name" value="Protein kinase-like (PK-like)"/>
    <property type="match status" value="1"/>
</dbReference>
<keyword evidence="2" id="KW-0418">Kinase</keyword>
<dbReference type="Pfam" id="PF01636">
    <property type="entry name" value="APH"/>
    <property type="match status" value="1"/>
</dbReference>
<dbReference type="GO" id="GO:0016301">
    <property type="term" value="F:kinase activity"/>
    <property type="evidence" value="ECO:0007669"/>
    <property type="project" value="UniProtKB-KW"/>
</dbReference>
<proteinExistence type="predicted"/>
<evidence type="ECO:0000259" key="1">
    <source>
        <dbReference type="PROSITE" id="PS50011"/>
    </source>
</evidence>
<dbReference type="PROSITE" id="PS50011">
    <property type="entry name" value="PROTEIN_KINASE_DOM"/>
    <property type="match status" value="1"/>
</dbReference>
<dbReference type="InterPro" id="IPR051678">
    <property type="entry name" value="AGP_Transferase"/>
</dbReference>
<protein>
    <submittedName>
        <fullName evidence="2">Aminoglycoside phosphotransferase (APT) family kinase protein</fullName>
    </submittedName>
</protein>
<keyword evidence="2" id="KW-0808">Transferase</keyword>